<feature type="active site" description="Nucleophile" evidence="12">
    <location>
        <position position="115"/>
    </location>
</feature>
<dbReference type="InterPro" id="IPR029058">
    <property type="entry name" value="AB_hydrolase_fold"/>
</dbReference>
<evidence type="ECO:0000256" key="6">
    <source>
        <dbReference type="ARBA" id="ARBA00022438"/>
    </source>
</evidence>
<keyword evidence="16" id="KW-1185">Reference proteome</keyword>
<dbReference type="PRINTS" id="PR00793">
    <property type="entry name" value="PROAMNOPTASE"/>
</dbReference>
<dbReference type="Proteomes" id="UP000064007">
    <property type="component" value="Chromosome 1"/>
</dbReference>
<keyword evidence="7 11" id="KW-0963">Cytoplasm</keyword>
<dbReference type="AlphaFoldDB" id="A0A0D6EXA7"/>
<dbReference type="OrthoDB" id="9796770at2"/>
<gene>
    <name evidence="15" type="primary">pip</name>
    <name evidence="15" type="ORF">BN1208_1209</name>
</gene>
<keyword evidence="8 11" id="KW-0645">Protease</keyword>
<dbReference type="EMBL" id="LN827929">
    <property type="protein sequence ID" value="CEZ20089.1"/>
    <property type="molecule type" value="Genomic_DNA"/>
</dbReference>
<keyword evidence="6 11" id="KW-0031">Aminopeptidase</keyword>
<dbReference type="HOGENOM" id="CLU_043739_2_2_4"/>
<comment type="subcellular location">
    <subcellularLocation>
        <location evidence="2 11">Cytoplasm</location>
    </subcellularLocation>
</comment>
<feature type="active site" evidence="12">
    <location>
        <position position="271"/>
    </location>
</feature>
<evidence type="ECO:0000256" key="10">
    <source>
        <dbReference type="ARBA" id="ARBA00029605"/>
    </source>
</evidence>
<dbReference type="NCBIfam" id="TIGR01249">
    <property type="entry name" value="pro_imino_pep_1"/>
    <property type="match status" value="1"/>
</dbReference>
<dbReference type="SUPFAM" id="SSF53474">
    <property type="entry name" value="alpha/beta-Hydrolases"/>
    <property type="match status" value="1"/>
</dbReference>
<evidence type="ECO:0000256" key="3">
    <source>
        <dbReference type="ARBA" id="ARBA00010088"/>
    </source>
</evidence>
<dbReference type="PIRSF" id="PIRSF006431">
    <property type="entry name" value="Pept_S33"/>
    <property type="match status" value="1"/>
</dbReference>
<name>A0A0D6EXA7_9PROT</name>
<evidence type="ECO:0000259" key="14">
    <source>
        <dbReference type="Pfam" id="PF00561"/>
    </source>
</evidence>
<evidence type="ECO:0000256" key="11">
    <source>
        <dbReference type="PIRNR" id="PIRNR006431"/>
    </source>
</evidence>
<reference evidence="16" key="1">
    <citation type="submission" date="2014-12" db="EMBL/GenBank/DDBJ databases">
        <authorList>
            <person name="Salcher M.M."/>
        </authorList>
    </citation>
    <scope>NUCLEOTIDE SEQUENCE [LARGE SCALE GENOMIC DNA]</scope>
    <source>
        <strain evidence="16">MMS-10A-171</strain>
    </source>
</reference>
<dbReference type="KEGG" id="mbat:BN1208_1209"/>
<evidence type="ECO:0000256" key="4">
    <source>
        <dbReference type="ARBA" id="ARBA00012568"/>
    </source>
</evidence>
<evidence type="ECO:0000256" key="1">
    <source>
        <dbReference type="ARBA" id="ARBA00001585"/>
    </source>
</evidence>
<dbReference type="PANTHER" id="PTHR43722">
    <property type="entry name" value="PROLINE IMINOPEPTIDASE"/>
    <property type="match status" value="1"/>
</dbReference>
<evidence type="ECO:0000256" key="7">
    <source>
        <dbReference type="ARBA" id="ARBA00022490"/>
    </source>
</evidence>
<comment type="similarity">
    <text evidence="3 11 13">Belongs to the peptidase S33 family.</text>
</comment>
<dbReference type="InterPro" id="IPR005944">
    <property type="entry name" value="Pro_iminopeptidase"/>
</dbReference>
<feature type="domain" description="AB hydrolase-1" evidence="14">
    <location>
        <begin position="40"/>
        <end position="301"/>
    </location>
</feature>
<accession>A0A0D6EXA7</accession>
<dbReference type="GO" id="GO:0006508">
    <property type="term" value="P:proteolysis"/>
    <property type="evidence" value="ECO:0007669"/>
    <property type="project" value="UniProtKB-KW"/>
</dbReference>
<dbReference type="InterPro" id="IPR000073">
    <property type="entry name" value="AB_hydrolase_1"/>
</dbReference>
<dbReference type="InterPro" id="IPR002410">
    <property type="entry name" value="Peptidase_S33"/>
</dbReference>
<dbReference type="RefSeq" id="WP_046488823.1">
    <property type="nucleotide sequence ID" value="NZ_LN827929.1"/>
</dbReference>
<keyword evidence="9 11" id="KW-0378">Hydrolase</keyword>
<dbReference type="STRING" id="1581557.BN1208_1209"/>
<organism evidence="15 16">
    <name type="scientific">Candidatus Methylopumilus planktonicus</name>
    <dbReference type="NCBI Taxonomy" id="1581557"/>
    <lineage>
        <taxon>Bacteria</taxon>
        <taxon>Pseudomonadati</taxon>
        <taxon>Pseudomonadota</taxon>
        <taxon>Betaproteobacteria</taxon>
        <taxon>Nitrosomonadales</taxon>
        <taxon>Methylophilaceae</taxon>
        <taxon>Candidatus Methylopumilus</taxon>
    </lineage>
</organism>
<dbReference type="GO" id="GO:0004177">
    <property type="term" value="F:aminopeptidase activity"/>
    <property type="evidence" value="ECO:0007669"/>
    <property type="project" value="UniProtKB-UniRule"/>
</dbReference>
<feature type="active site" description="Proton donor" evidence="12">
    <location>
        <position position="299"/>
    </location>
</feature>
<evidence type="ECO:0000313" key="16">
    <source>
        <dbReference type="Proteomes" id="UP000064007"/>
    </source>
</evidence>
<protein>
    <recommendedName>
        <fullName evidence="5 11">Proline iminopeptidase</fullName>
        <shortName evidence="11">PIP</shortName>
        <ecNumber evidence="4 11">3.4.11.5</ecNumber>
    </recommendedName>
    <alternativeName>
        <fullName evidence="10 11">Prolyl aminopeptidase</fullName>
    </alternativeName>
</protein>
<dbReference type="GO" id="GO:0005737">
    <property type="term" value="C:cytoplasm"/>
    <property type="evidence" value="ECO:0007669"/>
    <property type="project" value="UniProtKB-SubCell"/>
</dbReference>
<evidence type="ECO:0000256" key="13">
    <source>
        <dbReference type="RuleBase" id="RU003421"/>
    </source>
</evidence>
<dbReference type="Gene3D" id="3.40.50.1820">
    <property type="entry name" value="alpha/beta hydrolase"/>
    <property type="match status" value="1"/>
</dbReference>
<evidence type="ECO:0000313" key="15">
    <source>
        <dbReference type="EMBL" id="CEZ20089.1"/>
    </source>
</evidence>
<dbReference type="Pfam" id="PF00561">
    <property type="entry name" value="Abhydrolase_1"/>
    <property type="match status" value="1"/>
</dbReference>
<proteinExistence type="inferred from homology"/>
<evidence type="ECO:0000256" key="9">
    <source>
        <dbReference type="ARBA" id="ARBA00022801"/>
    </source>
</evidence>
<evidence type="ECO:0000256" key="5">
    <source>
        <dbReference type="ARBA" id="ARBA00021843"/>
    </source>
</evidence>
<dbReference type="PANTHER" id="PTHR43722:SF1">
    <property type="entry name" value="PROLINE IMINOPEPTIDASE"/>
    <property type="match status" value="1"/>
</dbReference>
<evidence type="ECO:0000256" key="8">
    <source>
        <dbReference type="ARBA" id="ARBA00022670"/>
    </source>
</evidence>
<evidence type="ECO:0000256" key="12">
    <source>
        <dbReference type="PIRSR" id="PIRSR006431-1"/>
    </source>
</evidence>
<dbReference type="EC" id="3.4.11.5" evidence="4 11"/>
<comment type="catalytic activity">
    <reaction evidence="1 11 13">
        <text>Release of N-terminal proline from a peptide.</text>
        <dbReference type="EC" id="3.4.11.5"/>
    </reaction>
</comment>
<evidence type="ECO:0000256" key="2">
    <source>
        <dbReference type="ARBA" id="ARBA00004496"/>
    </source>
</evidence>
<sequence length="321" mass="36490">MPSNSLYTLYPEISPYHATWIDRPHGHKVYVEISGNPHGKPIIFLHGGPGGGTNPKQRQFFDPKHYQIILFDQRGCGQSKPLGEVNGNTTADLISDMEAIREHLHIKHWIIFGGSWGSALALAYANQYPQTIKALILRGIFLSRETELNWFLDEVKAFFPEAHRTLLHYLPEDKRDDLIKNYSALVFSNDLKISGPASIAWNQFEGGLLKLLPQVEENKTLTDDDIQNEIARARVQLHYIKDKCFIDGKKILEEVKKLKDVPTTIIQGRYDMVCPPITAYELHQHMLHADFIMVPDAGHSASEPSMTHELIKATNNYRILS</sequence>
<dbReference type="PRINTS" id="PR00111">
    <property type="entry name" value="ABHYDROLASE"/>
</dbReference>